<reference evidence="5" key="1">
    <citation type="submission" date="2017-12" db="EMBL/GenBank/DDBJ databases">
        <title>FDA dAtabase for Regulatory Grade micrObial Sequences (FDA-ARGOS): Supporting development and validation of Infectious Disease Dx tests.</title>
        <authorList>
            <person name="Hoffmann M."/>
            <person name="Allard M."/>
            <person name="Evans P."/>
            <person name="Brown E."/>
            <person name="Tallon L.J."/>
            <person name="Sadzewicz L."/>
            <person name="Sengamalay N."/>
            <person name="Ott S."/>
            <person name="Godinez A."/>
            <person name="Nagaraj S."/>
            <person name="Vavikolanu K."/>
            <person name="Aluvathingal J."/>
            <person name="Nadendla S."/>
            <person name="Hobson J."/>
            <person name="Sichtig H."/>
        </authorList>
    </citation>
    <scope>NUCLEOTIDE SEQUENCE [LARGE SCALE GENOMIC DNA]</scope>
    <source>
        <strain evidence="5">FDAARGOS_113</strain>
    </source>
</reference>
<feature type="transmembrane region" description="Helical" evidence="3">
    <location>
        <begin position="233"/>
        <end position="255"/>
    </location>
</feature>
<dbReference type="GO" id="GO:0004672">
    <property type="term" value="F:protein kinase activity"/>
    <property type="evidence" value="ECO:0007669"/>
    <property type="project" value="UniProtKB-ARBA"/>
</dbReference>
<feature type="transmembrane region" description="Helical" evidence="3">
    <location>
        <begin position="12"/>
        <end position="33"/>
    </location>
</feature>
<evidence type="ECO:0000313" key="5">
    <source>
        <dbReference type="EMBL" id="PNM56252.1"/>
    </source>
</evidence>
<dbReference type="InterPro" id="IPR036641">
    <property type="entry name" value="HPT_dom_sf"/>
</dbReference>
<keyword evidence="3" id="KW-0812">Transmembrane</keyword>
<feature type="modified residue" description="Phosphohistidine" evidence="2">
    <location>
        <position position="333"/>
    </location>
</feature>
<dbReference type="AlphaFoldDB" id="A0A1D8S9Q9"/>
<keyword evidence="1" id="KW-0902">Two-component regulatory system</keyword>
<keyword evidence="3" id="KW-1133">Transmembrane helix</keyword>
<dbReference type="Gene3D" id="1.20.120.160">
    <property type="entry name" value="HPT domain"/>
    <property type="match status" value="1"/>
</dbReference>
<organism evidence="5 6">
    <name type="scientific">Vibrio mimicus</name>
    <dbReference type="NCBI Taxonomy" id="674"/>
    <lineage>
        <taxon>Bacteria</taxon>
        <taxon>Pseudomonadati</taxon>
        <taxon>Pseudomonadota</taxon>
        <taxon>Gammaproteobacteria</taxon>
        <taxon>Vibrionales</taxon>
        <taxon>Vibrionaceae</taxon>
        <taxon>Vibrio</taxon>
    </lineage>
</organism>
<dbReference type="Pfam" id="PF01627">
    <property type="entry name" value="Hpt"/>
    <property type="match status" value="1"/>
</dbReference>
<dbReference type="InterPro" id="IPR008207">
    <property type="entry name" value="Sig_transdc_His_kin_Hpt_dom"/>
</dbReference>
<keyword evidence="5" id="KW-0808">Transferase</keyword>
<dbReference type="OrthoDB" id="5913787at2"/>
<evidence type="ECO:0000259" key="4">
    <source>
        <dbReference type="PROSITE" id="PS50894"/>
    </source>
</evidence>
<dbReference type="eggNOG" id="COG0433">
    <property type="taxonomic scope" value="Bacteria"/>
</dbReference>
<keyword evidence="3" id="KW-0472">Membrane</keyword>
<comment type="caution">
    <text evidence="5">The sequence shown here is derived from an EMBL/GenBank/DDBJ whole genome shotgun (WGS) entry which is preliminary data.</text>
</comment>
<gene>
    <name evidence="5" type="ORF">AL544_009240</name>
</gene>
<evidence type="ECO:0000256" key="1">
    <source>
        <dbReference type="ARBA" id="ARBA00023012"/>
    </source>
</evidence>
<keyword evidence="6" id="KW-1185">Reference proteome</keyword>
<dbReference type="RefSeq" id="WP_000436718.1">
    <property type="nucleotide sequence ID" value="NZ_CAWMSS010000001.1"/>
</dbReference>
<accession>A0A1D8S9Q9</accession>
<protein>
    <submittedName>
        <fullName evidence="5">Histidine kinase</fullName>
    </submittedName>
</protein>
<dbReference type="GO" id="GO:0000160">
    <property type="term" value="P:phosphorelay signal transduction system"/>
    <property type="evidence" value="ECO:0007669"/>
    <property type="project" value="UniProtKB-KW"/>
</dbReference>
<keyword evidence="2" id="KW-0597">Phosphoprotein</keyword>
<dbReference type="STRING" id="674.VM_04780"/>
<dbReference type="PROSITE" id="PS50894">
    <property type="entry name" value="HPT"/>
    <property type="match status" value="1"/>
</dbReference>
<evidence type="ECO:0000256" key="3">
    <source>
        <dbReference type="SAM" id="Phobius"/>
    </source>
</evidence>
<feature type="domain" description="HPt" evidence="4">
    <location>
        <begin position="295"/>
        <end position="383"/>
    </location>
</feature>
<evidence type="ECO:0000256" key="2">
    <source>
        <dbReference type="PROSITE-ProRule" id="PRU00110"/>
    </source>
</evidence>
<keyword evidence="5" id="KW-0418">Kinase</keyword>
<dbReference type="Proteomes" id="UP000053748">
    <property type="component" value="Unassembled WGS sequence"/>
</dbReference>
<dbReference type="SUPFAM" id="SSF47226">
    <property type="entry name" value="Histidine-containing phosphotransfer domain, HPT domain"/>
    <property type="match status" value="1"/>
</dbReference>
<dbReference type="EMBL" id="LOSJ02000002">
    <property type="protein sequence ID" value="PNM56252.1"/>
    <property type="molecule type" value="Genomic_DNA"/>
</dbReference>
<proteinExistence type="predicted"/>
<dbReference type="eggNOG" id="COG2198">
    <property type="taxonomic scope" value="Bacteria"/>
</dbReference>
<sequence>MEQLLSNKRFRNKAVMTIFVVWSIVATLILWQFHHISASTRNLEELTNRLMHFRDALYFPQPYRANQASDLELELSLLQALRMQIEAEHPNIWFAGDIQQLLYQTDRFVEQARSFTNIELHSTQLAELLHQSRQRVQSDDRLLGEYFQLGAFSFEALFAGLKNNPEIYRSLDRILKNSLSLPNAEQEHLQIALAQISRLLTQYAEGDNIANKLLKHAVYEEASLLEMEYHHQLWMMIVILVVSSLFAMFSFMLLLSCRQFQSSLITPQETSPSCSMDGASSHVNIEQVKQSMNGNIESVRQLLNVFLEDHKTDDEQIRTLLLNDPDGAQRVSHSLKSVAASLGAERLKNAAAEIEGELRLGQMPSERLLDNLSSYLAKTVREAEWHVVRLESHNASQ</sequence>
<name>A0A1D8S9Q9_VIBMI</name>
<evidence type="ECO:0000313" key="6">
    <source>
        <dbReference type="Proteomes" id="UP000053748"/>
    </source>
</evidence>